<evidence type="ECO:0000313" key="2">
    <source>
        <dbReference type="Proteomes" id="UP000182902"/>
    </source>
</evidence>
<protein>
    <submittedName>
        <fullName evidence="1">Uncharacterized protein</fullName>
    </submittedName>
</protein>
<evidence type="ECO:0000313" key="1">
    <source>
        <dbReference type="EMBL" id="SDY28303.1"/>
    </source>
</evidence>
<sequence length="367" mass="39341">MKSGDIVLKPRGTYDGLLECDGSYLYDQGLDALKAALNFEEYGAARVTLNENSEIRFGTDLYSRVYRCGQTTLAKGDGDWHLFHAGNPSPINYPVSMAVYKTSNHIFFGASGTVFRDAGDVALNASFDACVGAAESSYGYSILAVVETGILTIYKADDGINFLKAGVIAADVSRPIKFVEAGDVYAQLTIAGVQGVYKLTFDAEQVATTLMHEIAADVEHECIESAGFSAIYIYTSRNALEFRTLEDGFSFPINLPPLMSLKRLVAVNGSTGSSLLVAVPETNTPSMISFDSGNTWLQATAMSGYTDADFDPLSNEFAFVGGQGSTGSLMGQSGSVQTNTADFGPGYTLILPNLARPEKNLAYYIKK</sequence>
<dbReference type="EMBL" id="FNOX01000003">
    <property type="protein sequence ID" value="SDY28303.1"/>
    <property type="molecule type" value="Genomic_DNA"/>
</dbReference>
<dbReference type="Proteomes" id="UP000182902">
    <property type="component" value="Unassembled WGS sequence"/>
</dbReference>
<organism evidence="1 2">
    <name type="scientific">Pseudomonas salomonii</name>
    <dbReference type="NCBI Taxonomy" id="191391"/>
    <lineage>
        <taxon>Bacteria</taxon>
        <taxon>Pseudomonadati</taxon>
        <taxon>Pseudomonadota</taxon>
        <taxon>Gammaproteobacteria</taxon>
        <taxon>Pseudomonadales</taxon>
        <taxon>Pseudomonadaceae</taxon>
        <taxon>Pseudomonas</taxon>
    </lineage>
</organism>
<name>A0A1H3IKC9_9PSED</name>
<proteinExistence type="predicted"/>
<accession>A0A1H3IKC9</accession>
<dbReference type="AlphaFoldDB" id="A0A1H3IKC9"/>
<reference evidence="1 2" key="1">
    <citation type="submission" date="2016-10" db="EMBL/GenBank/DDBJ databases">
        <authorList>
            <person name="de Groot N.N."/>
        </authorList>
    </citation>
    <scope>NUCLEOTIDE SEQUENCE [LARGE SCALE GENOMIC DNA]</scope>
    <source>
        <strain evidence="1 2">ICMP 14252</strain>
    </source>
</reference>
<gene>
    <name evidence="1" type="ORF">SAMN05216247_103291</name>
</gene>